<organism evidence="2 3">
    <name type="scientific">Phytophthora cactorum</name>
    <dbReference type="NCBI Taxonomy" id="29920"/>
    <lineage>
        <taxon>Eukaryota</taxon>
        <taxon>Sar</taxon>
        <taxon>Stramenopiles</taxon>
        <taxon>Oomycota</taxon>
        <taxon>Peronosporomycetes</taxon>
        <taxon>Peronosporales</taxon>
        <taxon>Peronosporaceae</taxon>
        <taxon>Phytophthora</taxon>
    </lineage>
</organism>
<evidence type="ECO:0000256" key="1">
    <source>
        <dbReference type="SAM" id="MobiDB-lite"/>
    </source>
</evidence>
<feature type="region of interest" description="Disordered" evidence="1">
    <location>
        <begin position="94"/>
        <end position="151"/>
    </location>
</feature>
<proteinExistence type="predicted"/>
<evidence type="ECO:0000313" key="3">
    <source>
        <dbReference type="Proteomes" id="UP000251314"/>
    </source>
</evidence>
<reference evidence="2 3" key="1">
    <citation type="submission" date="2018-01" db="EMBL/GenBank/DDBJ databases">
        <title>Draft genome of the strawberry crown rot pathogen Phytophthora cactorum.</title>
        <authorList>
            <person name="Armitage A.D."/>
            <person name="Lysoe E."/>
            <person name="Nellist C.F."/>
            <person name="Harrison R.J."/>
            <person name="Brurberg M.B."/>
        </authorList>
    </citation>
    <scope>NUCLEOTIDE SEQUENCE [LARGE SCALE GENOMIC DNA]</scope>
    <source>
        <strain evidence="2 3">10300</strain>
    </source>
</reference>
<evidence type="ECO:0000313" key="2">
    <source>
        <dbReference type="EMBL" id="RAW35069.1"/>
    </source>
</evidence>
<dbReference type="EMBL" id="MJFZ01000180">
    <property type="protein sequence ID" value="RAW35069.1"/>
    <property type="molecule type" value="Genomic_DNA"/>
</dbReference>
<dbReference type="OrthoDB" id="133201at2759"/>
<gene>
    <name evidence="2" type="ORF">PC110_g8620</name>
</gene>
<feature type="compositionally biased region" description="Basic and acidic residues" evidence="1">
    <location>
        <begin position="288"/>
        <end position="298"/>
    </location>
</feature>
<feature type="region of interest" description="Disordered" evidence="1">
    <location>
        <begin position="175"/>
        <end position="298"/>
    </location>
</feature>
<protein>
    <submittedName>
        <fullName evidence="2">Uncharacterized protein</fullName>
    </submittedName>
</protein>
<dbReference type="Proteomes" id="UP000251314">
    <property type="component" value="Unassembled WGS sequence"/>
</dbReference>
<comment type="caution">
    <text evidence="2">The sequence shown here is derived from an EMBL/GenBank/DDBJ whole genome shotgun (WGS) entry which is preliminary data.</text>
</comment>
<accession>A0A329SEE6</accession>
<sequence>MQWLHGFVYEMKGTRVSPNDRCVPFELSHKDGALHWHKQLPTKTKNTTILFAKRGDKEHVCGYLSRLNDYARSTGIKFENGGRKAPDHVKQFLETDGRDDHDILKIEERTPPREPAKSSSRSRDKSRCREERRREDSRRRRDDSRNLPRATLAELAGGDVYVESRAQEIRDIRSSRASSRLQRYEDSGDESGYGSEASKYSSEDQDDNYSFDGGDRYLAAANDNGRRITTKGTCARSENRPQRADGTECGCEREGCYPRQPNRDDRYQSRNDRDGRHQYGPYAATATERGEVGDDGNKDELVTWTAI</sequence>
<name>A0A329SEE6_9STRA</name>
<keyword evidence="3" id="KW-1185">Reference proteome</keyword>
<feature type="compositionally biased region" description="Basic and acidic residues" evidence="1">
    <location>
        <begin position="237"/>
        <end position="277"/>
    </location>
</feature>
<dbReference type="VEuPathDB" id="FungiDB:PC110_g8620"/>
<feature type="compositionally biased region" description="Basic and acidic residues" evidence="1">
    <location>
        <begin position="94"/>
        <end position="146"/>
    </location>
</feature>
<dbReference type="AlphaFoldDB" id="A0A329SEE6"/>